<dbReference type="GO" id="GO:0030054">
    <property type="term" value="C:cell junction"/>
    <property type="evidence" value="ECO:0007669"/>
    <property type="project" value="UniProtKB-ARBA"/>
</dbReference>
<feature type="region of interest" description="Disordered" evidence="18">
    <location>
        <begin position="3327"/>
        <end position="3346"/>
    </location>
</feature>
<feature type="domain" description="Laminin EGF-like" evidence="20">
    <location>
        <begin position="1990"/>
        <end position="2036"/>
    </location>
</feature>
<dbReference type="Gene3D" id="2.60.120.200">
    <property type="match status" value="5"/>
</dbReference>
<feature type="disulfide bond" evidence="16">
    <location>
        <begin position="1457"/>
        <end position="1466"/>
    </location>
</feature>
<dbReference type="InterPro" id="IPR009254">
    <property type="entry name" value="Laminin_aI"/>
</dbReference>
<dbReference type="Pfam" id="PF00052">
    <property type="entry name" value="Laminin_B"/>
    <property type="match status" value="1"/>
</dbReference>
<protein>
    <submittedName>
        <fullName evidence="24">Laminin subunit alpha</fullName>
    </submittedName>
</protein>
<dbReference type="FunFam" id="2.10.25.10:FF:000224">
    <property type="entry name" value="Usherin"/>
    <property type="match status" value="1"/>
</dbReference>
<dbReference type="InterPro" id="IPR001791">
    <property type="entry name" value="Laminin_G"/>
</dbReference>
<dbReference type="FunFam" id="2.10.25.10:FF:000051">
    <property type="entry name" value="Laminin subunit alpha 4"/>
    <property type="match status" value="1"/>
</dbReference>
<dbReference type="InterPro" id="IPR010307">
    <property type="entry name" value="Laminin_dom_II"/>
</dbReference>
<feature type="domain" description="Laminin EGF-like" evidence="20">
    <location>
        <begin position="569"/>
        <end position="614"/>
    </location>
</feature>
<dbReference type="Gene3D" id="2.10.25.10">
    <property type="entry name" value="Laminin"/>
    <property type="match status" value="21"/>
</dbReference>
<dbReference type="Proteomes" id="UP000192223">
    <property type="component" value="Unplaced"/>
</dbReference>
<dbReference type="PROSITE" id="PS51115">
    <property type="entry name" value="LAMININ_IVA"/>
    <property type="match status" value="1"/>
</dbReference>
<feature type="disulfide bond" evidence="16">
    <location>
        <begin position="1396"/>
        <end position="1413"/>
    </location>
</feature>
<evidence type="ECO:0000259" key="22">
    <source>
        <dbReference type="PROSITE" id="PS51117"/>
    </source>
</evidence>
<feature type="region of interest" description="Disordered" evidence="18">
    <location>
        <begin position="2535"/>
        <end position="2562"/>
    </location>
</feature>
<keyword evidence="10 16" id="KW-1015">Disulfide bond</keyword>
<feature type="disulfide bond" evidence="16">
    <location>
        <begin position="525"/>
        <end position="542"/>
    </location>
</feature>
<dbReference type="InterPro" id="IPR002049">
    <property type="entry name" value="LE_dom"/>
</dbReference>
<feature type="domain" description="Laminin EGF-like" evidence="20">
    <location>
        <begin position="1394"/>
        <end position="1439"/>
    </location>
</feature>
<comment type="caution">
    <text evidence="16">Lacks conserved residue(s) required for the propagation of feature annotation.</text>
</comment>
<dbReference type="CDD" id="cd00055">
    <property type="entry name" value="EGF_Lam"/>
    <property type="match status" value="22"/>
</dbReference>
<feature type="disulfide bond" evidence="16">
    <location>
        <begin position="544"/>
        <end position="553"/>
    </location>
</feature>
<evidence type="ECO:0000256" key="3">
    <source>
        <dbReference type="ARBA" id="ARBA00022525"/>
    </source>
</evidence>
<dbReference type="PANTHER" id="PTHR10574:SF406">
    <property type="entry name" value="LAMININ SUBUNIT ALPHA 5"/>
    <property type="match status" value="1"/>
</dbReference>
<dbReference type="RefSeq" id="XP_018320894.1">
    <property type="nucleotide sequence ID" value="XM_018465392.1"/>
</dbReference>
<evidence type="ECO:0000256" key="16">
    <source>
        <dbReference type="PROSITE-ProRule" id="PRU00460"/>
    </source>
</evidence>
<dbReference type="SMART" id="SM00282">
    <property type="entry name" value="LamG"/>
    <property type="match status" value="5"/>
</dbReference>
<comment type="subcellular location">
    <subcellularLocation>
        <location evidence="2">Cell projection</location>
    </subcellularLocation>
    <subcellularLocation>
        <location evidence="1">Secreted</location>
        <location evidence="1">Extracellular space</location>
        <location evidence="1">Extracellular matrix</location>
        <location evidence="1">Basement membrane</location>
    </subcellularLocation>
</comment>
<evidence type="ECO:0000256" key="14">
    <source>
        <dbReference type="ARBA" id="ARBA00065619"/>
    </source>
</evidence>
<dbReference type="GO" id="GO:0045995">
    <property type="term" value="P:regulation of embryonic development"/>
    <property type="evidence" value="ECO:0007669"/>
    <property type="project" value="InterPro"/>
</dbReference>
<feature type="disulfide bond" evidence="16">
    <location>
        <begin position="523"/>
        <end position="535"/>
    </location>
</feature>
<dbReference type="FunFam" id="2.10.25.10:FF:000069">
    <property type="entry name" value="Laminin subunit alpha 1"/>
    <property type="match status" value="1"/>
</dbReference>
<dbReference type="InterPro" id="IPR013320">
    <property type="entry name" value="ConA-like_dom_sf"/>
</dbReference>
<dbReference type="PROSITE" id="PS51117">
    <property type="entry name" value="LAMININ_NTER"/>
    <property type="match status" value="1"/>
</dbReference>
<dbReference type="Pfam" id="PF06009">
    <property type="entry name" value="Laminin_II"/>
    <property type="match status" value="1"/>
</dbReference>
<evidence type="ECO:0000256" key="13">
    <source>
        <dbReference type="ARBA" id="ARBA00023292"/>
    </source>
</evidence>
<dbReference type="GO" id="GO:0009888">
    <property type="term" value="P:tissue development"/>
    <property type="evidence" value="ECO:0007669"/>
    <property type="project" value="TreeGrafter"/>
</dbReference>
<feature type="disulfide bond" evidence="16">
    <location>
        <begin position="452"/>
        <end position="461"/>
    </location>
</feature>
<dbReference type="FunFam" id="2.10.25.10:FF:000034">
    <property type="entry name" value="Laminin subunit alpha 3"/>
    <property type="match status" value="3"/>
</dbReference>
<dbReference type="FunFam" id="2.10.25.10:FF:000033">
    <property type="entry name" value="Laminin subunit alpha 2"/>
    <property type="match status" value="1"/>
</dbReference>
<dbReference type="FunFam" id="2.10.25.10:FF:000082">
    <property type="entry name" value="Laminin subunit alpha 1"/>
    <property type="match status" value="2"/>
</dbReference>
<feature type="disulfide bond" evidence="16">
    <location>
        <begin position="1394"/>
        <end position="1406"/>
    </location>
</feature>
<evidence type="ECO:0000256" key="5">
    <source>
        <dbReference type="ARBA" id="ARBA00022729"/>
    </source>
</evidence>
<dbReference type="FunFam" id="2.10.25.10:FF:000090">
    <property type="entry name" value="laminin subunit alpha"/>
    <property type="match status" value="1"/>
</dbReference>
<dbReference type="GO" id="GO:0009887">
    <property type="term" value="P:animal organ morphogenesis"/>
    <property type="evidence" value="ECO:0007669"/>
    <property type="project" value="TreeGrafter"/>
</dbReference>
<dbReference type="SMART" id="SM00181">
    <property type="entry name" value="EGF"/>
    <property type="match status" value="11"/>
</dbReference>
<feature type="disulfide bond" evidence="16">
    <location>
        <begin position="680"/>
        <end position="689"/>
    </location>
</feature>
<feature type="disulfide bond" evidence="16">
    <location>
        <begin position="660"/>
        <end position="672"/>
    </location>
</feature>
<feature type="disulfide bond" evidence="16">
    <location>
        <begin position="1554"/>
        <end position="1563"/>
    </location>
</feature>
<gene>
    <name evidence="24" type="primary">LOC108734014</name>
</gene>
<evidence type="ECO:0000259" key="21">
    <source>
        <dbReference type="PROSITE" id="PS51115"/>
    </source>
</evidence>
<keyword evidence="3" id="KW-0964">Secreted</keyword>
<evidence type="ECO:0000313" key="23">
    <source>
        <dbReference type="Proteomes" id="UP000192223"/>
    </source>
</evidence>
<feature type="domain" description="Laminin EGF-like" evidence="20">
    <location>
        <begin position="1440"/>
        <end position="1489"/>
    </location>
</feature>
<dbReference type="InterPro" id="IPR000034">
    <property type="entry name" value="Laminin_IV"/>
</dbReference>
<accession>A0A1W4WA48</accession>
<feature type="disulfide bond" evidence="16">
    <location>
        <begin position="1535"/>
        <end position="1552"/>
    </location>
</feature>
<dbReference type="InterPro" id="IPR000742">
    <property type="entry name" value="EGF"/>
</dbReference>
<dbReference type="SUPFAM" id="SSF49899">
    <property type="entry name" value="Concanavalin A-like lectins/glucanases"/>
    <property type="match status" value="5"/>
</dbReference>
<feature type="disulfide bond" evidence="16">
    <location>
        <begin position="1533"/>
        <end position="1545"/>
    </location>
</feature>
<feature type="domain" description="Laminin IV type A" evidence="21">
    <location>
        <begin position="1604"/>
        <end position="1795"/>
    </location>
</feature>
<dbReference type="GO" id="GO:0030334">
    <property type="term" value="P:regulation of cell migration"/>
    <property type="evidence" value="ECO:0007669"/>
    <property type="project" value="InterPro"/>
</dbReference>
<feature type="domain" description="Laminin EGF-like" evidence="20">
    <location>
        <begin position="432"/>
        <end position="476"/>
    </location>
</feature>
<feature type="disulfide bond" evidence="16">
    <location>
        <begin position="2009"/>
        <end position="2018"/>
    </location>
</feature>
<feature type="domain" description="Laminin EGF-like" evidence="20">
    <location>
        <begin position="1829"/>
        <end position="1878"/>
    </location>
</feature>
<evidence type="ECO:0000256" key="1">
    <source>
        <dbReference type="ARBA" id="ARBA00004302"/>
    </source>
</evidence>
<organism evidence="23 24">
    <name type="scientific">Agrilus planipennis</name>
    <name type="common">Emerald ash borer</name>
    <name type="synonym">Agrilus marcopoli</name>
    <dbReference type="NCBI Taxonomy" id="224129"/>
    <lineage>
        <taxon>Eukaryota</taxon>
        <taxon>Metazoa</taxon>
        <taxon>Ecdysozoa</taxon>
        <taxon>Arthropoda</taxon>
        <taxon>Hexapoda</taxon>
        <taxon>Insecta</taxon>
        <taxon>Pterygota</taxon>
        <taxon>Neoptera</taxon>
        <taxon>Endopterygota</taxon>
        <taxon>Coleoptera</taxon>
        <taxon>Polyphaga</taxon>
        <taxon>Elateriformia</taxon>
        <taxon>Buprestoidea</taxon>
        <taxon>Buprestidae</taxon>
        <taxon>Agrilinae</taxon>
        <taxon>Agrilus</taxon>
    </lineage>
</organism>
<evidence type="ECO:0000256" key="8">
    <source>
        <dbReference type="ARBA" id="ARBA00022889"/>
    </source>
</evidence>
<dbReference type="FunFam" id="2.10.25.10:FF:000083">
    <property type="entry name" value="Laminin subunit alpha"/>
    <property type="match status" value="1"/>
</dbReference>
<dbReference type="InterPro" id="IPR008211">
    <property type="entry name" value="Laminin_N"/>
</dbReference>
<dbReference type="SUPFAM" id="SSF57997">
    <property type="entry name" value="Tropomyosin"/>
    <property type="match status" value="1"/>
</dbReference>
<keyword evidence="12" id="KW-0966">Cell projection</keyword>
<evidence type="ECO:0000256" key="11">
    <source>
        <dbReference type="ARBA" id="ARBA00023180"/>
    </source>
</evidence>
<dbReference type="GO" id="GO:0034446">
    <property type="term" value="P:substrate adhesion-dependent cell spreading"/>
    <property type="evidence" value="ECO:0007669"/>
    <property type="project" value="UniProtKB-ARBA"/>
</dbReference>
<dbReference type="PROSITE" id="PS50027">
    <property type="entry name" value="EGF_LAM_2"/>
    <property type="match status" value="13"/>
</dbReference>
<feature type="domain" description="Laminin G" evidence="19">
    <location>
        <begin position="3543"/>
        <end position="3717"/>
    </location>
</feature>
<feature type="domain" description="Laminin N-terminal" evidence="22">
    <location>
        <begin position="51"/>
        <end position="302"/>
    </location>
</feature>
<dbReference type="PROSITE" id="PS01248">
    <property type="entry name" value="EGF_LAM_1"/>
    <property type="match status" value="9"/>
</dbReference>
<keyword evidence="6" id="KW-0677">Repeat</keyword>
<sequence length="3720" mass="411540">MGIVCKRLGFSFSSKIMFVVLRSRGRPLEASPGLVSVLLTLSLTAGVANARSDELTPPYFNLAENRTIRASATCGEDTEGPELYCKLIGANAENDVNVNLIHGQFCDYCDPSRPDKRHPPEYAVDGMETWWQSPPLSRGMKYNEVNLTIDFGQEFHVAYIFIRMGISPRPGLWILEKSADYGKTWTPWQYFSDSESDCETYFGKETLRPITSDDSVICTTEYSKIVPLEGGEIPISILNNRPSARDYFNSPVLQEWTRATNVRFRFLRTKNLLGHLMFVARQDPTVTRRYFYSIKDISIGGRCMCNGHADVCEVTDPNDPNILLCRCQHNTCGPKCERCCPGFEQKAWQISKNYAPFSCEPCNCFQHSNECVYDPEVDRKRLSLDIYGKYEGGGVCQNCQHNTMGINCNQCQPTFYRPYNKHWNETDVCQPCNCNYFYSTGNCEEGTARCECKPEYQAPNCDRCSYGYYGYPDCIPCGCFLNGTESLQCEPVQGHCSCKYNFGGKYCKECADSYFNFPTCEPCGCNALGSISDTCDQNTGNCTCKSNYGGLKCDQCENGYFSYPSCTYCNCDIKGTEAEICDKNTGKCLCKEGYGGERCDQCIPGYFGYPECKPCNCSVIGSASSVCDVSGTCPCLPNFGGRTCEQCRVGYYSYPECLACNCDGHGSIGVSCDNEGRCQCHNNFDGIRCEQCREGFYNFPACEECNCNPAGVVAAFAGCGSVPAGELCQCKERVEGRICDKCKPLYWNLNLNNPEGCSECNCHIPGVLGGFAACDNLDGQCVCKPSVISRSCSECVAGTYDLQEENLFGCKDCGCDIGGSINTVCDKATGQCTCQARVTGRTCKEPIQAHYFPTLYQFQYEVEDGHTPANTAVRYGYDESVFPGYSWKGYAVFSQLQNQILYDVLISKPSLYLIILHYVNPNPETVTGTIRVIPDNPHSLEQTLQVHFKSSSEPAFVTASGATALVMEPGQWTVSIENKKNLFLDYFVLLPEEYSSASILTQKVVEPCTIDDKTLCRDYSYPNVSKFDVTLGNGGMVLRGDKVDPLKDFYGDHEHLIELKVLNRIPLLNKNQSEIAYNITIGKPGPYVLVINYFTPKGDHRTQTVNVESRAQNGVTRGRALLYSCPYTMVCRQIVTDKKNTLAIQNVDGNVINVILQGADDANIGVQSIVAIPYDEWSLDYIKPRPVCILKDGNCISSRYPTPPESKKVQFELDADVEGNVTRPVHKISNDSSYIYLEPSDNMIDLHAKVPVPGYYSFVVQYYQPDNPEFNLNVIVQNGQFYEAKLAVEHCPSKSGCRAVVKQADGNPFFSLTENFMITLKAPNHKGVYLDYLLIVPADLYSENVLEEEDLDRTAEFISTCASNHFYINTSDEGFCKDSVFSITAGYNNGALQCYCDHIGSLSFQCNKFGGQCECKPNVIGRQCEACKTGFYDFPDCKPCNCPLTALCEASTGRCICPPHVTGERCDQCMPFTYGFDPIIGCEECKCNPLGVEHNYLQCDLFNGSCTCKNNVVGRTCSVCQAGYFAFPYCERCDCNYAGTLPDICDQVSAECLCKKNAVGPDCSLCREGSYNLQADNEDGCTDCFCFGKTSRCTSSNYVQSMIIDMQDWGLVEINETETSSFDVTLLNSTVYQGNAPTDIGVDLSQDDMKDKRVYFSAPSAYLGKKLTLYGSRLNYSIFYTIGSSGKAVSGADVILAGAGTHLAYMSVEQPAVATDYSESLGIVESNFELPSGIAAKREHIMTVLNNLTGLYIRATYWSNTVTARLSNVLLVNGVPYNYTAMHGKIVQPASSVEQCQCPPGYQGLSCEDCAPGYYRISTGPHGGYCVPCQCNGHADECDVHTGLCFNCKHNTRGDHCEQCDVGYHGNALQGTPMDCLICACPLPVASNNFATACDLSSDGEKISCDCVEGYFGARCQSCAPGYYGKPEVVGDFCKPCDCSGNIDPTDPYSCNTVTGECLHCLNNTFGNSCALCAPDYYGDAITAKNCQPCDCDNYGRERCDSHTGQCICKPNVEGEKCDRCVAEHYGFQSGQGCIPCNCSPASLSAQCHDQTGQCQCKPGVTGRNCDRCTAGYWNFTSDGCISCGCKSEYSLGFGCNAETGQCECLPGVTGEKCDHCPHRWAFVDGVGCHSCDSCTHDLLDDTDALAALIDPIIIEFNAVDSGYFTTRRLTHLNDTLNELKPKVGKLQPNQINLSPVLGDLDKLETDVNSFNRKVLYAMENSAVLADNAHNISLETDKVFDEISDAVVDAKYAVNYIESLSDSLISGEDKKVDAALEEASKLLDEINIFNLSGRANEADKQYLKADNLLEKLRNLKKPVDNIDDKAKMFKTNLTTINNKLDDLANHTQFTFNTVLEVEKLLSKNRRNKDSVERKLDTIHTQTNDVEKNLKDSDVLLKNASEVLDNFKELIDGFPANPKELEKSNLDFDNTLENNINQLVIVKDLVPVVKDHAQNLTLRAQELDNLLTETRDLSENAVNAANAYKNIVEEIKNARDAAVSGKSAAENAADILNNISNQTIDARNISTVLLEKAQKSHMETSQDLPPELEEAKSRSRPIRSLHEDNEEKLENIRKILNNPIVQPLELNIYQAAKTAEEADTIAQTTLDQATETFKNIANEKTKSEHLPKDLDDTKRNILQVEQQIYTVNQKLPNIVNSLKEFPDQYDSMRGTAQSVEDKIKKLNQQIALARDIANRIKVGVKFYPNTTLELRNPPNLADLSTSTQISGYFKTSNPNGLLLYLGNGNGTKLRRTQTDDYLALEIENGYPVLTLEIGNDPQRIISNKYVADDTWYQFIIDRTGHNAKLSIREEVAGGRDQIYTVEETLNGTMTIFNLDRNLSKLFVGGYPPQFPMQNQVRQNSFDGEMEELVIGDTPISLWNFNDGNENNHGAIERNKLVNLQPSTGYRFNGNGYAIINARLFNLRIRSHIKLSFKTFATEGLLFLAGKEKTFISIELRNGKILYQYNLGDKTKTWYTKDTYNDGKWHTVSASRDGANGNFIVDEEEIPDRSPPVEGSAIEQVETFSFGGYPQFHSFKDVTNTDFDGCIDNVTIMGNLVDLTQNVKAYDVTPGCPVKFSRLVSFSENTNGYIRFGNISSGDIFQLSLKFRTKEPNGLIFYFTNSDQSVGLSLALDEGELHLIDQKIDIIPPDVTFNDNEWHVVTITHNTTVLRLDYDDYAFQSTDSPPPLPRILYGDFYIGGLPRTFAAKQGTVATERNFAGCIGDTTVNGVILNFANSTDKFREVIGKCILDKQIGSDTNIHVVPTLPPVEELDFQTLAPSESFTRNPFIDAIPKRGDGGFESGVHQPEEVVTTTSPATTTTTVATVIPDVRAPRPPGTPPPTIPQLPREPSCALPIEPQYDDTANSGSYRFGSDPESRLEYPEARGKYRKQFDFSLEFKTTETGGILMYVSSIDHKQFAAIILQSGHVVFIFSGGGAPAIIKSPGTYVDNAWHKVEVSRNHGDGKLVIDNEIAATGRAPSNTAKIELSPPYYVGGIRSTDYEHALENLNTTRSLNGCIRDFHMNSKPMEKVKTFGAIPCSENVEPGTFFHQDEGYMKLKERFKVGVTINIKMDIKPRTTSGVLIAVHGKRDYLVLEMVNGTIKVTVENGKGPISNSFRADNPHYLCDGQWHTIQVIKSKSAVTLSVDATHTEPSVGDPHSISTDTGGGLFLGGHRLLHRARGITVRKSFVGCMRSVFINEHPITLSQDMAEGKVSVGFCPTN</sequence>
<dbReference type="KEGG" id="apln:108734014"/>
<dbReference type="CDD" id="cd00110">
    <property type="entry name" value="LamG"/>
    <property type="match status" value="5"/>
</dbReference>
<dbReference type="FunFam" id="2.10.25.10:FF:000074">
    <property type="entry name" value="Laminin subunit alpha"/>
    <property type="match status" value="1"/>
</dbReference>
<dbReference type="FunFam" id="2.10.25.10:FF:000011">
    <property type="entry name" value="Cadherin EGF LAG seven-pass G-type receptor"/>
    <property type="match status" value="1"/>
</dbReference>
<dbReference type="GO" id="GO:0005604">
    <property type="term" value="C:basement membrane"/>
    <property type="evidence" value="ECO:0007669"/>
    <property type="project" value="UniProtKB-SubCell"/>
</dbReference>
<feature type="disulfide bond" evidence="16">
    <location>
        <begin position="498"/>
        <end position="507"/>
    </location>
</feature>
<evidence type="ECO:0000259" key="19">
    <source>
        <dbReference type="PROSITE" id="PS50025"/>
    </source>
</evidence>
<keyword evidence="4" id="KW-0272">Extracellular matrix</keyword>
<reference evidence="24" key="1">
    <citation type="submission" date="2025-08" db="UniProtKB">
        <authorList>
            <consortium name="RefSeq"/>
        </authorList>
    </citation>
    <scope>IDENTIFICATION</scope>
    <source>
        <tissue evidence="24">Entire body</tissue>
    </source>
</reference>
<feature type="domain" description="Laminin G" evidence="19">
    <location>
        <begin position="2698"/>
        <end position="2896"/>
    </location>
</feature>
<dbReference type="GO" id="GO:0016477">
    <property type="term" value="P:cell migration"/>
    <property type="evidence" value="ECO:0007669"/>
    <property type="project" value="UniProtKB-ARBA"/>
</dbReference>
<dbReference type="InterPro" id="IPR056863">
    <property type="entry name" value="LMN_ATRN_NET-like_EGF"/>
</dbReference>
<dbReference type="Pfam" id="PF02210">
    <property type="entry name" value="Laminin_G_2"/>
    <property type="match status" value="4"/>
</dbReference>
<feature type="disulfide bond" evidence="16">
    <location>
        <begin position="571"/>
        <end position="588"/>
    </location>
</feature>
<evidence type="ECO:0000256" key="15">
    <source>
        <dbReference type="PROSITE-ProRule" id="PRU00122"/>
    </source>
</evidence>
<dbReference type="FunFam" id="2.10.25.10:FF:000106">
    <property type="entry name" value="Heparan sulfate proteoglycan 2"/>
    <property type="match status" value="1"/>
</dbReference>
<feature type="disulfide bond" evidence="16">
    <location>
        <begin position="2057"/>
        <end position="2066"/>
    </location>
</feature>
<evidence type="ECO:0000256" key="18">
    <source>
        <dbReference type="SAM" id="MobiDB-lite"/>
    </source>
</evidence>
<feature type="disulfide bond" evidence="16">
    <location>
        <begin position="615"/>
        <end position="627"/>
    </location>
</feature>
<evidence type="ECO:0000256" key="12">
    <source>
        <dbReference type="ARBA" id="ARBA00023273"/>
    </source>
</evidence>
<feature type="domain" description="Laminin EGF-like" evidence="20">
    <location>
        <begin position="615"/>
        <end position="659"/>
    </location>
</feature>
<dbReference type="FunCoup" id="A0A1W4WA48">
    <property type="interactions" value="63"/>
</dbReference>
<dbReference type="FunFam" id="2.60.120.200:FF:000160">
    <property type="entry name" value="Laminin subunit alpha-3"/>
    <property type="match status" value="1"/>
</dbReference>
<feature type="domain" description="Laminin EGF-like" evidence="20">
    <location>
        <begin position="2037"/>
        <end position="2083"/>
    </location>
</feature>
<feature type="domain" description="Laminin EGF-like" evidence="20">
    <location>
        <begin position="660"/>
        <end position="704"/>
    </location>
</feature>
<feature type="compositionally biased region" description="Pro residues" evidence="18">
    <location>
        <begin position="3331"/>
        <end position="3342"/>
    </location>
</feature>
<dbReference type="SMART" id="SM00281">
    <property type="entry name" value="LamB"/>
    <property type="match status" value="1"/>
</dbReference>
<feature type="domain" description="Laminin EGF-like" evidence="20">
    <location>
        <begin position="1533"/>
        <end position="1583"/>
    </location>
</feature>
<dbReference type="GO" id="GO:0006950">
    <property type="term" value="P:response to stress"/>
    <property type="evidence" value="ECO:0007669"/>
    <property type="project" value="UniProtKB-ARBA"/>
</dbReference>
<evidence type="ECO:0000256" key="17">
    <source>
        <dbReference type="SAM" id="Coils"/>
    </source>
</evidence>
<evidence type="ECO:0000256" key="10">
    <source>
        <dbReference type="ARBA" id="ARBA00023157"/>
    </source>
</evidence>
<feature type="domain" description="Laminin G" evidence="19">
    <location>
        <begin position="2901"/>
        <end position="3070"/>
    </location>
</feature>
<feature type="domain" description="Laminin EGF-like" evidence="20">
    <location>
        <begin position="477"/>
        <end position="522"/>
    </location>
</feature>
<feature type="disulfide bond" evidence="16">
    <location>
        <begin position="477"/>
        <end position="489"/>
    </location>
</feature>
<keyword evidence="5" id="KW-0732">Signal</keyword>
<dbReference type="Pfam" id="PF00055">
    <property type="entry name" value="Laminin_N"/>
    <property type="match status" value="1"/>
</dbReference>
<dbReference type="FunFam" id="2.10.25.10:FF:000189">
    <property type="entry name" value="Laminin subunit alpha 2"/>
    <property type="match status" value="1"/>
</dbReference>
<evidence type="ECO:0000256" key="9">
    <source>
        <dbReference type="ARBA" id="ARBA00023054"/>
    </source>
</evidence>
<dbReference type="Pfam" id="PF06008">
    <property type="entry name" value="Laminin_I"/>
    <property type="match status" value="1"/>
</dbReference>
<evidence type="ECO:0000256" key="7">
    <source>
        <dbReference type="ARBA" id="ARBA00022869"/>
    </source>
</evidence>
<evidence type="ECO:0000259" key="20">
    <source>
        <dbReference type="PROSITE" id="PS50027"/>
    </source>
</evidence>
<dbReference type="Pfam" id="PF00054">
    <property type="entry name" value="Laminin_G_1"/>
    <property type="match status" value="1"/>
</dbReference>
<dbReference type="Pfam" id="PF24973">
    <property type="entry name" value="EGF_LMN_ATRN"/>
    <property type="match status" value="1"/>
</dbReference>
<feature type="disulfide bond" evidence="15">
    <location>
        <begin position="3219"/>
        <end position="3246"/>
    </location>
</feature>
<feature type="disulfide bond" evidence="16">
    <location>
        <begin position="590"/>
        <end position="599"/>
    </location>
</feature>
<dbReference type="SUPFAM" id="SSF57196">
    <property type="entry name" value="EGF/Laminin"/>
    <property type="match status" value="21"/>
</dbReference>
<feature type="disulfide bond" evidence="16">
    <location>
        <begin position="1848"/>
        <end position="1857"/>
    </location>
</feature>
<keyword evidence="7" id="KW-0084">Basement membrane</keyword>
<dbReference type="SMART" id="SM00136">
    <property type="entry name" value="LamNT"/>
    <property type="match status" value="1"/>
</dbReference>
<feature type="domain" description="Laminin G" evidence="19">
    <location>
        <begin position="3366"/>
        <end position="3537"/>
    </location>
</feature>
<dbReference type="FunFam" id="2.10.25.10:FF:000388">
    <property type="entry name" value="Laminin subunit alpha"/>
    <property type="match status" value="1"/>
</dbReference>
<feature type="disulfide bond" evidence="16">
    <location>
        <begin position="1415"/>
        <end position="1424"/>
    </location>
</feature>
<dbReference type="GeneID" id="108734014"/>
<dbReference type="InParanoid" id="A0A1W4WA48"/>
<dbReference type="InterPro" id="IPR050440">
    <property type="entry name" value="Laminin/Netrin_ECM"/>
</dbReference>
<feature type="disulfide bond" evidence="16">
    <location>
        <begin position="1973"/>
        <end position="1987"/>
    </location>
</feature>
<dbReference type="SMART" id="SM00180">
    <property type="entry name" value="EGF_Lam"/>
    <property type="match status" value="22"/>
</dbReference>
<dbReference type="PROSITE" id="PS50025">
    <property type="entry name" value="LAM_G_DOMAIN"/>
    <property type="match status" value="5"/>
</dbReference>
<keyword evidence="23" id="KW-1185">Reference proteome</keyword>
<dbReference type="OrthoDB" id="10011303at2759"/>
<dbReference type="PRINTS" id="PR00011">
    <property type="entry name" value="EGFLAMININ"/>
</dbReference>
<dbReference type="STRING" id="224129.A0A1W4WA48"/>
<feature type="domain" description="Laminin EGF-like" evidence="20">
    <location>
        <begin position="523"/>
        <end position="568"/>
    </location>
</feature>
<keyword evidence="9 17" id="KW-0175">Coiled coil</keyword>
<evidence type="ECO:0000256" key="4">
    <source>
        <dbReference type="ARBA" id="ARBA00022530"/>
    </source>
</evidence>
<dbReference type="PROSITE" id="PS00022">
    <property type="entry name" value="EGF_1"/>
    <property type="match status" value="1"/>
</dbReference>
<dbReference type="CDD" id="cd02795">
    <property type="entry name" value="CBM6-CBM35-CBM36_like"/>
    <property type="match status" value="1"/>
</dbReference>
<feature type="disulfide bond" evidence="16">
    <location>
        <begin position="1961"/>
        <end position="1970"/>
    </location>
</feature>
<dbReference type="Gene3D" id="2.60.120.260">
    <property type="entry name" value="Galactose-binding domain-like"/>
    <property type="match status" value="1"/>
</dbReference>
<evidence type="ECO:0000313" key="24">
    <source>
        <dbReference type="RefSeq" id="XP_018320894.1"/>
    </source>
</evidence>
<feature type="coiled-coil region" evidence="17">
    <location>
        <begin position="2664"/>
        <end position="2691"/>
    </location>
</feature>
<feature type="disulfide bond" evidence="16">
    <location>
        <begin position="635"/>
        <end position="644"/>
    </location>
</feature>
<feature type="disulfide bond" evidence="16">
    <location>
        <begin position="479"/>
        <end position="496"/>
    </location>
</feature>
<feature type="domain" description="Laminin G" evidence="19">
    <location>
        <begin position="3077"/>
        <end position="3246"/>
    </location>
</feature>
<dbReference type="GO" id="GO:0030155">
    <property type="term" value="P:regulation of cell adhesion"/>
    <property type="evidence" value="ECO:0007669"/>
    <property type="project" value="InterPro"/>
</dbReference>
<keyword evidence="11" id="KW-0325">Glycoprotein</keyword>
<evidence type="ECO:0000256" key="6">
    <source>
        <dbReference type="ARBA" id="ARBA00022737"/>
    </source>
</evidence>
<proteinExistence type="predicted"/>
<evidence type="ECO:0000256" key="2">
    <source>
        <dbReference type="ARBA" id="ARBA00004316"/>
    </source>
</evidence>
<feature type="coiled-coil region" evidence="17">
    <location>
        <begin position="2452"/>
        <end position="2496"/>
    </location>
</feature>
<dbReference type="PANTHER" id="PTHR10574">
    <property type="entry name" value="NETRIN/LAMININ-RELATED"/>
    <property type="match status" value="1"/>
</dbReference>
<comment type="subunit">
    <text evidence="14">Laminin is a complex glycoprotein, consisting of three different polypeptide chains (alpha, beta, gamma), which are bound to each other by disulfide bonds into a cross-shaped molecule comprising one long and three short arms with globules at each end.</text>
</comment>
<dbReference type="FunFam" id="2.10.25.10:FF:000407">
    <property type="entry name" value="Laminin subunit alpha-3"/>
    <property type="match status" value="1"/>
</dbReference>
<feature type="disulfide bond" evidence="16">
    <location>
        <begin position="569"/>
        <end position="581"/>
    </location>
</feature>
<dbReference type="GO" id="GO:0042995">
    <property type="term" value="C:cell projection"/>
    <property type="evidence" value="ECO:0007669"/>
    <property type="project" value="UniProtKB-SubCell"/>
</dbReference>
<feature type="disulfide bond" evidence="15">
    <location>
        <begin position="3690"/>
        <end position="3717"/>
    </location>
</feature>
<name>A0A1W4WA48_AGRPL</name>
<dbReference type="GO" id="GO:0005102">
    <property type="term" value="F:signaling receptor binding"/>
    <property type="evidence" value="ECO:0007669"/>
    <property type="project" value="InterPro"/>
</dbReference>
<keyword evidence="8" id="KW-0130">Cell adhesion</keyword>
<feature type="domain" description="Laminin EGF-like" evidence="20">
    <location>
        <begin position="1937"/>
        <end position="1989"/>
    </location>
</feature>
<dbReference type="Pfam" id="PF00053">
    <property type="entry name" value="EGF_laminin"/>
    <property type="match status" value="19"/>
</dbReference>
<dbReference type="GO" id="GO:0061564">
    <property type="term" value="P:axon development"/>
    <property type="evidence" value="ECO:0007669"/>
    <property type="project" value="UniProtKB-ARBA"/>
</dbReference>
<dbReference type="FunFam" id="2.60.120.260:FF:000092">
    <property type="entry name" value="Laminin subunit alpha-3"/>
    <property type="match status" value="1"/>
</dbReference>
<dbReference type="GO" id="GO:0071711">
    <property type="term" value="P:basement membrane organization"/>
    <property type="evidence" value="ECO:0007669"/>
    <property type="project" value="UniProtKB-ARBA"/>
</dbReference>
<keyword evidence="13 16" id="KW-0424">Laminin EGF-like domain</keyword>
<dbReference type="CTD" id="38723"/>